<evidence type="ECO:0000313" key="1">
    <source>
        <dbReference type="EMBL" id="QCC51460.1"/>
    </source>
</evidence>
<reference evidence="1 2" key="1">
    <citation type="journal article" date="2019" name="Nat. Commun.">
        <title>A new type of DNA phosphorothioation-based antiviral system in archaea.</title>
        <authorList>
            <person name="Xiong L."/>
            <person name="Liu S."/>
            <person name="Chen S."/>
            <person name="Xiao Y."/>
            <person name="Zhu B."/>
            <person name="Gao Y."/>
            <person name="Zhang Y."/>
            <person name="Chen B."/>
            <person name="Luo J."/>
            <person name="Deng Z."/>
            <person name="Chen X."/>
            <person name="Wang L."/>
            <person name="Chen S."/>
        </authorList>
    </citation>
    <scope>NUCLEOTIDE SEQUENCE [LARGE SCALE GENOMIC DNA]</scope>
    <source>
        <strain evidence="1 2">CBA1105</strain>
    </source>
</reference>
<dbReference type="OrthoDB" id="316110at2157"/>
<organism evidence="1 2">
    <name type="scientific">Halapricum salinum</name>
    <dbReference type="NCBI Taxonomy" id="1457250"/>
    <lineage>
        <taxon>Archaea</taxon>
        <taxon>Methanobacteriati</taxon>
        <taxon>Methanobacteriota</taxon>
        <taxon>Stenosarchaea group</taxon>
        <taxon>Halobacteria</taxon>
        <taxon>Halobacteriales</taxon>
        <taxon>Haloarculaceae</taxon>
        <taxon>Halapricum</taxon>
    </lineage>
</organism>
<keyword evidence="2" id="KW-1185">Reference proteome</keyword>
<sequence length="63" mass="7462">MPRTKITKTVTERDDRDDIEQYRTTVPKQVVELLDLEGASLDWEAKSRNRIELTITRNEDDEQ</sequence>
<evidence type="ECO:0000313" key="2">
    <source>
        <dbReference type="Proteomes" id="UP000296706"/>
    </source>
</evidence>
<dbReference type="EMBL" id="CP031310">
    <property type="protein sequence ID" value="QCC51460.1"/>
    <property type="molecule type" value="Genomic_DNA"/>
</dbReference>
<dbReference type="KEGG" id="hsn:DV733_09505"/>
<dbReference type="Proteomes" id="UP000296706">
    <property type="component" value="Chromosome"/>
</dbReference>
<name>A0A4D6HCD2_9EURY</name>
<accession>A0A4D6HCD2</accession>
<gene>
    <name evidence="1" type="ORF">DV733_09505</name>
</gene>
<proteinExistence type="predicted"/>
<protein>
    <recommendedName>
        <fullName evidence="3">AbrB/MazE/SpoVT family DNA-binding domain-containing protein</fullName>
    </recommendedName>
</protein>
<dbReference type="RefSeq" id="WP_049994929.1">
    <property type="nucleotide sequence ID" value="NZ_CP031310.1"/>
</dbReference>
<evidence type="ECO:0008006" key="3">
    <source>
        <dbReference type="Google" id="ProtNLM"/>
    </source>
</evidence>
<dbReference type="AlphaFoldDB" id="A0A4D6HCD2"/>
<dbReference type="GeneID" id="39848100"/>